<feature type="chain" id="PRO_5016754549" description="CFEM domain-containing protein" evidence="10">
    <location>
        <begin position="22"/>
        <end position="729"/>
    </location>
</feature>
<protein>
    <recommendedName>
        <fullName evidence="11">CFEM domain-containing protein</fullName>
    </recommendedName>
</protein>
<evidence type="ECO:0000256" key="2">
    <source>
        <dbReference type="ARBA" id="ARBA00004613"/>
    </source>
</evidence>
<feature type="region of interest" description="Disordered" evidence="9">
    <location>
        <begin position="205"/>
        <end position="266"/>
    </location>
</feature>
<dbReference type="AlphaFoldDB" id="A0A370U1H0"/>
<feature type="domain" description="CFEM" evidence="11">
    <location>
        <begin position="500"/>
        <end position="562"/>
    </location>
</feature>
<evidence type="ECO:0000256" key="7">
    <source>
        <dbReference type="ARBA" id="ARBA00023157"/>
    </source>
</evidence>
<dbReference type="RefSeq" id="XP_031874249.1">
    <property type="nucleotide sequence ID" value="XM_032010195.1"/>
</dbReference>
<dbReference type="STRING" id="2656787.A0A370U1H0"/>
<feature type="signal peptide" evidence="10">
    <location>
        <begin position="1"/>
        <end position="21"/>
    </location>
</feature>
<keyword evidence="6 10" id="KW-0732">Signal</keyword>
<name>A0A370U1H0_9HELO</name>
<accession>A0A370U1H0</accession>
<keyword evidence="5" id="KW-0325">Glycoprotein</keyword>
<dbReference type="GeneID" id="43594421"/>
<feature type="region of interest" description="Disordered" evidence="9">
    <location>
        <begin position="309"/>
        <end position="426"/>
    </location>
</feature>
<gene>
    <name evidence="12" type="ORF">BP5553_01572</name>
</gene>
<dbReference type="EMBL" id="NPIC01000001">
    <property type="protein sequence ID" value="RDL41593.1"/>
    <property type="molecule type" value="Genomic_DNA"/>
</dbReference>
<organism evidence="12 13">
    <name type="scientific">Venustampulla echinocandica</name>
    <dbReference type="NCBI Taxonomy" id="2656787"/>
    <lineage>
        <taxon>Eukaryota</taxon>
        <taxon>Fungi</taxon>
        <taxon>Dikarya</taxon>
        <taxon>Ascomycota</taxon>
        <taxon>Pezizomycotina</taxon>
        <taxon>Leotiomycetes</taxon>
        <taxon>Helotiales</taxon>
        <taxon>Pleuroascaceae</taxon>
        <taxon>Venustampulla</taxon>
    </lineage>
</organism>
<evidence type="ECO:0000313" key="13">
    <source>
        <dbReference type="Proteomes" id="UP000254866"/>
    </source>
</evidence>
<evidence type="ECO:0000256" key="8">
    <source>
        <dbReference type="ARBA" id="ARBA00023288"/>
    </source>
</evidence>
<evidence type="ECO:0000256" key="1">
    <source>
        <dbReference type="ARBA" id="ARBA00004589"/>
    </source>
</evidence>
<evidence type="ECO:0000256" key="10">
    <source>
        <dbReference type="SAM" id="SignalP"/>
    </source>
</evidence>
<keyword evidence="7" id="KW-1015">Disulfide bond</keyword>
<evidence type="ECO:0000256" key="9">
    <source>
        <dbReference type="SAM" id="MobiDB-lite"/>
    </source>
</evidence>
<dbReference type="GO" id="GO:0098552">
    <property type="term" value="C:side of membrane"/>
    <property type="evidence" value="ECO:0007669"/>
    <property type="project" value="UniProtKB-KW"/>
</dbReference>
<comment type="subcellular location">
    <subcellularLocation>
        <location evidence="1">Membrane</location>
        <topology evidence="1">Lipid-anchor</topology>
        <topology evidence="1">GPI-anchor</topology>
    </subcellularLocation>
    <subcellularLocation>
        <location evidence="2">Secreted</location>
    </subcellularLocation>
</comment>
<evidence type="ECO:0000256" key="6">
    <source>
        <dbReference type="ARBA" id="ARBA00022729"/>
    </source>
</evidence>
<reference evidence="12 13" key="1">
    <citation type="journal article" date="2018" name="IMA Fungus">
        <title>IMA Genome-F 9: Draft genome sequence of Annulohypoxylon stygium, Aspergillus mulundensis, Berkeleyomyces basicola (syn. Thielaviopsis basicola), Ceratocystis smalleyi, two Cercospora beticola strains, Coleophoma cylindrospora, Fusarium fracticaudum, Phialophora cf. hyalina, and Morchella septimelata.</title>
        <authorList>
            <person name="Wingfield B.D."/>
            <person name="Bills G.F."/>
            <person name="Dong Y."/>
            <person name="Huang W."/>
            <person name="Nel W.J."/>
            <person name="Swalarsk-Parry B.S."/>
            <person name="Vaghefi N."/>
            <person name="Wilken P.M."/>
            <person name="An Z."/>
            <person name="de Beer Z.W."/>
            <person name="De Vos L."/>
            <person name="Chen L."/>
            <person name="Duong T.A."/>
            <person name="Gao Y."/>
            <person name="Hammerbacher A."/>
            <person name="Kikkert J.R."/>
            <person name="Li Y."/>
            <person name="Li H."/>
            <person name="Li K."/>
            <person name="Li Q."/>
            <person name="Liu X."/>
            <person name="Ma X."/>
            <person name="Naidoo K."/>
            <person name="Pethybridge S.J."/>
            <person name="Sun J."/>
            <person name="Steenkamp E.T."/>
            <person name="van der Nest M.A."/>
            <person name="van Wyk S."/>
            <person name="Wingfield M.J."/>
            <person name="Xiong C."/>
            <person name="Yue Q."/>
            <person name="Zhang X."/>
        </authorList>
    </citation>
    <scope>NUCLEOTIDE SEQUENCE [LARGE SCALE GENOMIC DNA]</scope>
    <source>
        <strain evidence="12 13">BP 5553</strain>
    </source>
</reference>
<dbReference type="Pfam" id="PF05730">
    <property type="entry name" value="CFEM"/>
    <property type="match status" value="1"/>
</dbReference>
<dbReference type="OrthoDB" id="5431405at2759"/>
<evidence type="ECO:0000256" key="4">
    <source>
        <dbReference type="ARBA" id="ARBA00022525"/>
    </source>
</evidence>
<keyword evidence="5" id="KW-0472">Membrane</keyword>
<keyword evidence="4" id="KW-0964">Secreted</keyword>
<feature type="compositionally biased region" description="Low complexity" evidence="9">
    <location>
        <begin position="314"/>
        <end position="426"/>
    </location>
</feature>
<dbReference type="Proteomes" id="UP000254866">
    <property type="component" value="Unassembled WGS sequence"/>
</dbReference>
<evidence type="ECO:0000256" key="3">
    <source>
        <dbReference type="ARBA" id="ARBA00010031"/>
    </source>
</evidence>
<feature type="compositionally biased region" description="Low complexity" evidence="9">
    <location>
        <begin position="212"/>
        <end position="245"/>
    </location>
</feature>
<comment type="caution">
    <text evidence="12">The sequence shown here is derived from an EMBL/GenBank/DDBJ whole genome shotgun (WGS) entry which is preliminary data.</text>
</comment>
<evidence type="ECO:0000256" key="5">
    <source>
        <dbReference type="ARBA" id="ARBA00022622"/>
    </source>
</evidence>
<dbReference type="InterPro" id="IPR008427">
    <property type="entry name" value="Extracellular_membr_CFEM_dom"/>
</dbReference>
<keyword evidence="13" id="KW-1185">Reference proteome</keyword>
<sequence length="729" mass="71710">MKTQSLSTLLALASSLQTATATFGGFGGGKSFTCPTNSDNDCNPEQKGGFNWNPVPVGPIDSYGGIQFSGWNCANSFGSNSKRDLTKRTFANSKCITGTAHSDKSKAPSFSCGSSSKGSKPFSVDQFHVSVEFDCDLEFHYGMPGGSSCKHISPCKKGGSVVKNSQCGGATAVTVVYPTQTAKSPPPKKSCSIGIHTVSFHCGSSTTPVVRPTTKPGKPSKTPGASTTSVAKPTTTAAASSSKPVVETSPAKETSPAAPTTTPVQMTTSTIFTTSVSTITSCAPTVTNCPAHSTVLTTVTIPVSTTVCPVSSETSPPAVGSSSPPAAGTSAAPSAGTSAPPAGESSAAPSAGSSAPPAGQSSAAPSAGTSAPPAGESSAAPSAGTTAPPAAESSAAPSAGTTAPPAAGSSEVPSGGSPTTSPAPEDVTTTVVVVDTTTVCPFTSTHTTAGTTSIETGITTSTIQVTVTSTVCNKCTGKPKPTKAPVTTAGPSGPVNPAPCPEVLPSCMNTWNFLVGCADNTDHACYCPSAEFVNNVFGCLSSYGASDSEVAQAKSFFQGICAPYIPSNPAIVTGAPTGPAVPTTAGTAAGEAPTAPPAIPQTTMTVVTTIQVPYTITEGESSGSIVPSSSVESVLSTTLTIPQVVFSTVSTEGQTTPVPELVAGTPAAVAAAATNAPVAPKTTIATVAAPTNGTRPTASPTLLTANSGSQTGVAFGSAFAAVLLAVLAL</sequence>
<evidence type="ECO:0000313" key="12">
    <source>
        <dbReference type="EMBL" id="RDL41593.1"/>
    </source>
</evidence>
<keyword evidence="5" id="KW-0336">GPI-anchor</keyword>
<evidence type="ECO:0000259" key="11">
    <source>
        <dbReference type="Pfam" id="PF05730"/>
    </source>
</evidence>
<comment type="similarity">
    <text evidence="3">Belongs to the RBT5 family.</text>
</comment>
<keyword evidence="8" id="KW-0449">Lipoprotein</keyword>
<dbReference type="GO" id="GO:0005576">
    <property type="term" value="C:extracellular region"/>
    <property type="evidence" value="ECO:0007669"/>
    <property type="project" value="UniProtKB-SubCell"/>
</dbReference>
<proteinExistence type="inferred from homology"/>